<dbReference type="NCBIfam" id="NF009981">
    <property type="entry name" value="PRK13447.1"/>
    <property type="match status" value="1"/>
</dbReference>
<feature type="coiled-coil region" evidence="10">
    <location>
        <begin position="84"/>
        <end position="111"/>
    </location>
</feature>
<accession>A0ABT0BLB8</accession>
<dbReference type="Proteomes" id="UP001202281">
    <property type="component" value="Unassembled WGS sequence"/>
</dbReference>
<name>A0ABT0BLB8_9SPHN</name>
<comment type="caution">
    <text evidence="12">The sequence shown here is derived from an EMBL/GenBank/DDBJ whole genome shotgun (WGS) entry which is preliminary data.</text>
</comment>
<keyword evidence="6 9" id="KW-0406">Ion transport</keyword>
<dbReference type="Gene3D" id="2.60.15.10">
    <property type="entry name" value="F0F1 ATP synthase delta/epsilon subunit, N-terminal"/>
    <property type="match status" value="1"/>
</dbReference>
<evidence type="ECO:0000256" key="2">
    <source>
        <dbReference type="ARBA" id="ARBA00004184"/>
    </source>
</evidence>
<dbReference type="RefSeq" id="WP_243917486.1">
    <property type="nucleotide sequence ID" value="NZ_JALHLG010000003.1"/>
</dbReference>
<evidence type="ECO:0000313" key="12">
    <source>
        <dbReference type="EMBL" id="MCJ2185611.1"/>
    </source>
</evidence>
<keyword evidence="9" id="KW-1003">Cell membrane</keyword>
<evidence type="ECO:0000256" key="9">
    <source>
        <dbReference type="HAMAP-Rule" id="MF_00530"/>
    </source>
</evidence>
<evidence type="ECO:0000256" key="3">
    <source>
        <dbReference type="ARBA" id="ARBA00005712"/>
    </source>
</evidence>
<comment type="function">
    <text evidence="1 9">Produces ATP from ADP in the presence of a proton gradient across the membrane.</text>
</comment>
<feature type="domain" description="ATP synthase F1 complex delta/epsilon subunit N-terminal" evidence="11">
    <location>
        <begin position="5"/>
        <end position="85"/>
    </location>
</feature>
<dbReference type="HAMAP" id="MF_00530">
    <property type="entry name" value="ATP_synth_epsil_bac"/>
    <property type="match status" value="1"/>
</dbReference>
<comment type="subcellular location">
    <subcellularLocation>
        <location evidence="9">Cell membrane</location>
        <topology evidence="9">Peripheral membrane protein</topology>
    </subcellularLocation>
    <subcellularLocation>
        <location evidence="2">Endomembrane system</location>
        <topology evidence="2">Peripheral membrane protein</topology>
    </subcellularLocation>
</comment>
<proteinExistence type="inferred from homology"/>
<protein>
    <recommendedName>
        <fullName evidence="9">ATP synthase epsilon chain</fullName>
    </recommendedName>
    <alternativeName>
        <fullName evidence="9">ATP synthase F1 sector epsilon subunit</fullName>
    </alternativeName>
    <alternativeName>
        <fullName evidence="9">F-ATPase epsilon subunit</fullName>
    </alternativeName>
</protein>
<keyword evidence="13" id="KW-1185">Reference proteome</keyword>
<keyword evidence="4 9" id="KW-0813">Transport</keyword>
<reference evidence="12 13" key="1">
    <citation type="submission" date="2022-04" db="EMBL/GenBank/DDBJ databases">
        <title>Identification of a novel bacterium isolated from mangrove sediments.</title>
        <authorList>
            <person name="Pan X."/>
        </authorList>
    </citation>
    <scope>NUCLEOTIDE SEQUENCE [LARGE SCALE GENOMIC DNA]</scope>
    <source>
        <strain evidence="12 13">B2638</strain>
    </source>
</reference>
<keyword evidence="9" id="KW-0066">ATP synthesis</keyword>
<dbReference type="EMBL" id="JALHLG010000003">
    <property type="protein sequence ID" value="MCJ2185611.1"/>
    <property type="molecule type" value="Genomic_DNA"/>
</dbReference>
<comment type="subunit">
    <text evidence="9">F-type ATPases have 2 components, CF(1) - the catalytic core - and CF(0) - the membrane proton channel. CF(1) has five subunits: alpha(3), beta(3), gamma(1), delta(1), epsilon(1). CF(0) has three main subunits: a, b and c.</text>
</comment>
<evidence type="ECO:0000259" key="11">
    <source>
        <dbReference type="Pfam" id="PF02823"/>
    </source>
</evidence>
<evidence type="ECO:0000256" key="10">
    <source>
        <dbReference type="SAM" id="Coils"/>
    </source>
</evidence>
<evidence type="ECO:0000256" key="8">
    <source>
        <dbReference type="ARBA" id="ARBA00023196"/>
    </source>
</evidence>
<keyword evidence="5 9" id="KW-0375">Hydrogen ion transport</keyword>
<dbReference type="CDD" id="cd12152">
    <property type="entry name" value="F1-ATPase_delta"/>
    <property type="match status" value="1"/>
</dbReference>
<evidence type="ECO:0000256" key="5">
    <source>
        <dbReference type="ARBA" id="ARBA00022781"/>
    </source>
</evidence>
<evidence type="ECO:0000313" key="13">
    <source>
        <dbReference type="Proteomes" id="UP001202281"/>
    </source>
</evidence>
<dbReference type="Pfam" id="PF02823">
    <property type="entry name" value="ATP-synt_DE_N"/>
    <property type="match status" value="1"/>
</dbReference>
<evidence type="ECO:0000256" key="7">
    <source>
        <dbReference type="ARBA" id="ARBA00023136"/>
    </source>
</evidence>
<keyword evidence="8 9" id="KW-0139">CF(1)</keyword>
<dbReference type="InterPro" id="IPR036771">
    <property type="entry name" value="ATPsynth_dsu/esu_N"/>
</dbReference>
<evidence type="ECO:0000256" key="6">
    <source>
        <dbReference type="ARBA" id="ARBA00023065"/>
    </source>
</evidence>
<evidence type="ECO:0000256" key="1">
    <source>
        <dbReference type="ARBA" id="ARBA00003543"/>
    </source>
</evidence>
<dbReference type="InterPro" id="IPR024037">
    <property type="entry name" value="Alt_ATP_synth_F1_esu"/>
</dbReference>
<dbReference type="SUPFAM" id="SSF51344">
    <property type="entry name" value="Epsilon subunit of F1F0-ATP synthase N-terminal domain"/>
    <property type="match status" value="1"/>
</dbReference>
<keyword evidence="10" id="KW-0175">Coiled coil</keyword>
<keyword evidence="7 9" id="KW-0472">Membrane</keyword>
<dbReference type="InterPro" id="IPR020546">
    <property type="entry name" value="ATP_synth_F1_dsu/esu_N"/>
</dbReference>
<comment type="similarity">
    <text evidence="3 9">Belongs to the ATPase epsilon chain family.</text>
</comment>
<evidence type="ECO:0000256" key="4">
    <source>
        <dbReference type="ARBA" id="ARBA00022448"/>
    </source>
</evidence>
<dbReference type="InterPro" id="IPR001469">
    <property type="entry name" value="ATP_synth_F1_dsu/esu"/>
</dbReference>
<sequence>MTRTLRLTIATPESEVVDEAARKVRAMDESGSFGMLPGHTDLLTVLPSSLVRWEDEEGVRHYCAVRGGVLSVTGGTHVAIACRRALLGDDLHALEAEIEAERANEEEAERVARVKQAQSHARAVRQLMRYLMRTGDESLNAILEEHQA</sequence>
<organism evidence="12 13">
    <name type="scientific">Novosphingobium beihaiensis</name>
    <dbReference type="NCBI Taxonomy" id="2930389"/>
    <lineage>
        <taxon>Bacteria</taxon>
        <taxon>Pseudomonadati</taxon>
        <taxon>Pseudomonadota</taxon>
        <taxon>Alphaproteobacteria</taxon>
        <taxon>Sphingomonadales</taxon>
        <taxon>Sphingomonadaceae</taxon>
        <taxon>Novosphingobium</taxon>
    </lineage>
</organism>
<gene>
    <name evidence="9" type="primary">atpC</name>
    <name evidence="12" type="ORF">MTR66_02155</name>
</gene>
<dbReference type="NCBIfam" id="TIGR03166">
    <property type="entry name" value="alt_F1F0_F1_eps"/>
    <property type="match status" value="1"/>
</dbReference>